<evidence type="ECO:0000256" key="1">
    <source>
        <dbReference type="SAM" id="MobiDB-lite"/>
    </source>
</evidence>
<accession>A0AAW1IV10</accession>
<protein>
    <submittedName>
        <fullName evidence="3">Transposase IS4</fullName>
    </submittedName>
</protein>
<dbReference type="EMBL" id="JASPKY010000536">
    <property type="protein sequence ID" value="KAK9693629.1"/>
    <property type="molecule type" value="Genomic_DNA"/>
</dbReference>
<proteinExistence type="predicted"/>
<dbReference type="AlphaFoldDB" id="A0AAW1IV10"/>
<feature type="domain" description="PiggyBac transposable element-derived protein" evidence="2">
    <location>
        <begin position="28"/>
        <end position="76"/>
    </location>
</feature>
<keyword evidence="4" id="KW-1185">Reference proteome</keyword>
<evidence type="ECO:0000313" key="3">
    <source>
        <dbReference type="EMBL" id="KAK9693629.1"/>
    </source>
</evidence>
<name>A0AAW1IV10_POPJA</name>
<evidence type="ECO:0000313" key="4">
    <source>
        <dbReference type="Proteomes" id="UP001458880"/>
    </source>
</evidence>
<reference evidence="3 4" key="1">
    <citation type="journal article" date="2024" name="BMC Genomics">
        <title>De novo assembly and annotation of Popillia japonica's genome with initial clues to its potential as an invasive pest.</title>
        <authorList>
            <person name="Cucini C."/>
            <person name="Boschi S."/>
            <person name="Funari R."/>
            <person name="Cardaioli E."/>
            <person name="Iannotti N."/>
            <person name="Marturano G."/>
            <person name="Paoli F."/>
            <person name="Bruttini M."/>
            <person name="Carapelli A."/>
            <person name="Frati F."/>
            <person name="Nardi F."/>
        </authorList>
    </citation>
    <scope>NUCLEOTIDE SEQUENCE [LARGE SCALE GENOMIC DNA]</scope>
    <source>
        <strain evidence="3">DMR45628</strain>
    </source>
</reference>
<comment type="caution">
    <text evidence="3">The sequence shown here is derived from an EMBL/GenBank/DDBJ whole genome shotgun (WGS) entry which is preliminary data.</text>
</comment>
<dbReference type="Proteomes" id="UP001458880">
    <property type="component" value="Unassembled WGS sequence"/>
</dbReference>
<feature type="compositionally biased region" description="Low complexity" evidence="1">
    <location>
        <begin position="1"/>
        <end position="10"/>
    </location>
</feature>
<evidence type="ECO:0000259" key="2">
    <source>
        <dbReference type="Pfam" id="PF13843"/>
    </source>
</evidence>
<organism evidence="3 4">
    <name type="scientific">Popillia japonica</name>
    <name type="common">Japanese beetle</name>
    <dbReference type="NCBI Taxonomy" id="7064"/>
    <lineage>
        <taxon>Eukaryota</taxon>
        <taxon>Metazoa</taxon>
        <taxon>Ecdysozoa</taxon>
        <taxon>Arthropoda</taxon>
        <taxon>Hexapoda</taxon>
        <taxon>Insecta</taxon>
        <taxon>Pterygota</taxon>
        <taxon>Neoptera</taxon>
        <taxon>Endopterygota</taxon>
        <taxon>Coleoptera</taxon>
        <taxon>Polyphaga</taxon>
        <taxon>Scarabaeiformia</taxon>
        <taxon>Scarabaeidae</taxon>
        <taxon>Rutelinae</taxon>
        <taxon>Popillia</taxon>
    </lineage>
</organism>
<sequence>MPTTDSSNSSDEPDSSTARKARKRKSTFETEDIVIPSTSSEDTLMVVQEEMKLFVGLIGYMGIVKLPKLADYWSKSVKAVLASVACKSYGT</sequence>
<gene>
    <name evidence="3" type="ORF">QE152_g34073</name>
</gene>
<dbReference type="Pfam" id="PF13843">
    <property type="entry name" value="DDE_Tnp_1_7"/>
    <property type="match status" value="1"/>
</dbReference>
<feature type="region of interest" description="Disordered" evidence="1">
    <location>
        <begin position="1"/>
        <end position="29"/>
    </location>
</feature>
<dbReference type="InterPro" id="IPR029526">
    <property type="entry name" value="PGBD"/>
</dbReference>